<accession>A0ABX9YHI3</accession>
<evidence type="ECO:0000256" key="2">
    <source>
        <dbReference type="ARBA" id="ARBA00022692"/>
    </source>
</evidence>
<dbReference type="InterPro" id="IPR001902">
    <property type="entry name" value="SLC26A/SulP_fam"/>
</dbReference>
<sequence length="517" mass="53436">MMNLKERLSSLPRDIVAGVVVFLVALPLCLGIANASGVEPFAGLVSGIVGGLVVALLSGSSLSVSGPAAGLVVIVVEGIAQLGSFSAFLLAVLLSGVLQFGFGMLRAGRFAAYVPSPVIKGMLAAIGLLLIVKQVPFALGIGGSAAQPLSALPGLSAAWIAAAIALASLALLVAWESPALRRFALVRAVPAPLAVVVLGIGATLALDLLAPAFAPGAAHRVALPELASFAAFAASLKHAELGPNFAQLLNPEVWQVAITLAIVASLETLLSLEAVEQIDPKRRPAQPDRELKAQGVGNLVAGAVGGLPITSVIVRSSVNVNAGAQSRMSAIVHGVLLLVSVFALTGLINLIPLASLAAILIHTGFKLAKPALFRSVAKQGPAAFAPFVATIAGVLAVDLLFGIALGLACSILTVAVANLRSPVTLAQHDDHFLLSFRKDVSFLGKVQVKHHLRHIPDRAVVIIDATRADYIDHDVLELLDAFIADAPRRGIAVEFRRPCPPPRPAARRWQFRAPAAE</sequence>
<dbReference type="SUPFAM" id="SSF52091">
    <property type="entry name" value="SpoIIaa-like"/>
    <property type="match status" value="1"/>
</dbReference>
<feature type="domain" description="SLC26A/SulP transporter" evidence="6">
    <location>
        <begin position="13"/>
        <end position="375"/>
    </location>
</feature>
<organism evidence="7 8">
    <name type="scientific">Burkholderia stagnalis</name>
    <dbReference type="NCBI Taxonomy" id="1503054"/>
    <lineage>
        <taxon>Bacteria</taxon>
        <taxon>Pseudomonadati</taxon>
        <taxon>Pseudomonadota</taxon>
        <taxon>Betaproteobacteria</taxon>
        <taxon>Burkholderiales</taxon>
        <taxon>Burkholderiaceae</taxon>
        <taxon>Burkholderia</taxon>
        <taxon>Burkholderia cepacia complex</taxon>
    </lineage>
</organism>
<keyword evidence="8" id="KW-1185">Reference proteome</keyword>
<feature type="transmembrane region" description="Helical" evidence="5">
    <location>
        <begin position="15"/>
        <end position="34"/>
    </location>
</feature>
<dbReference type="Pfam" id="PF00916">
    <property type="entry name" value="Sulfate_transp"/>
    <property type="match status" value="1"/>
</dbReference>
<dbReference type="InterPro" id="IPR036513">
    <property type="entry name" value="STAS_dom_sf"/>
</dbReference>
<dbReference type="PANTHER" id="PTHR11814">
    <property type="entry name" value="SULFATE TRANSPORTER"/>
    <property type="match status" value="1"/>
</dbReference>
<feature type="transmembrane region" description="Helical" evidence="5">
    <location>
        <begin position="41"/>
        <end position="62"/>
    </location>
</feature>
<keyword evidence="4 5" id="KW-0472">Membrane</keyword>
<evidence type="ECO:0000313" key="8">
    <source>
        <dbReference type="Proteomes" id="UP000281098"/>
    </source>
</evidence>
<evidence type="ECO:0000313" key="7">
    <source>
        <dbReference type="EMBL" id="RQY86605.1"/>
    </source>
</evidence>
<dbReference type="Proteomes" id="UP000281098">
    <property type="component" value="Unassembled WGS sequence"/>
</dbReference>
<protein>
    <submittedName>
        <fullName evidence="7">SulP family inorganic anion transporter</fullName>
    </submittedName>
</protein>
<evidence type="ECO:0000259" key="6">
    <source>
        <dbReference type="Pfam" id="PF00916"/>
    </source>
</evidence>
<comment type="caution">
    <text evidence="7">The sequence shown here is derived from an EMBL/GenBank/DDBJ whole genome shotgun (WGS) entry which is preliminary data.</text>
</comment>
<feature type="transmembrane region" description="Helical" evidence="5">
    <location>
        <begin position="110"/>
        <end position="132"/>
    </location>
</feature>
<gene>
    <name evidence="7" type="ORF">DF017_26890</name>
</gene>
<evidence type="ECO:0000256" key="4">
    <source>
        <dbReference type="ARBA" id="ARBA00023136"/>
    </source>
</evidence>
<proteinExistence type="predicted"/>
<feature type="transmembrane region" description="Helical" evidence="5">
    <location>
        <begin position="185"/>
        <end position="206"/>
    </location>
</feature>
<feature type="transmembrane region" description="Helical" evidence="5">
    <location>
        <begin position="334"/>
        <end position="361"/>
    </location>
</feature>
<feature type="transmembrane region" description="Helical" evidence="5">
    <location>
        <begin position="253"/>
        <end position="275"/>
    </location>
</feature>
<evidence type="ECO:0000256" key="3">
    <source>
        <dbReference type="ARBA" id="ARBA00022989"/>
    </source>
</evidence>
<keyword evidence="3 5" id="KW-1133">Transmembrane helix</keyword>
<evidence type="ECO:0000256" key="5">
    <source>
        <dbReference type="SAM" id="Phobius"/>
    </source>
</evidence>
<feature type="transmembrane region" description="Helical" evidence="5">
    <location>
        <begin position="152"/>
        <end position="173"/>
    </location>
</feature>
<feature type="transmembrane region" description="Helical" evidence="5">
    <location>
        <begin position="382"/>
        <end position="415"/>
    </location>
</feature>
<feature type="transmembrane region" description="Helical" evidence="5">
    <location>
        <begin position="296"/>
        <end position="314"/>
    </location>
</feature>
<keyword evidence="2 5" id="KW-0812">Transmembrane</keyword>
<feature type="transmembrane region" description="Helical" evidence="5">
    <location>
        <begin position="68"/>
        <end position="98"/>
    </location>
</feature>
<dbReference type="EMBL" id="QTPM01000043">
    <property type="protein sequence ID" value="RQY86605.1"/>
    <property type="molecule type" value="Genomic_DNA"/>
</dbReference>
<evidence type="ECO:0000256" key="1">
    <source>
        <dbReference type="ARBA" id="ARBA00004141"/>
    </source>
</evidence>
<dbReference type="InterPro" id="IPR011547">
    <property type="entry name" value="SLC26A/SulP_dom"/>
</dbReference>
<name>A0ABX9YHI3_9BURK</name>
<comment type="subcellular location">
    <subcellularLocation>
        <location evidence="1">Membrane</location>
        <topology evidence="1">Multi-pass membrane protein</topology>
    </subcellularLocation>
</comment>
<reference evidence="7 8" key="1">
    <citation type="submission" date="2018-08" db="EMBL/GenBank/DDBJ databases">
        <title>Comparative analysis of Burkholderia isolates from Puerto Rico.</title>
        <authorList>
            <person name="Hall C."/>
            <person name="Sahl J."/>
            <person name="Wagner D."/>
        </authorList>
    </citation>
    <scope>NUCLEOTIDE SEQUENCE [LARGE SCALE GENOMIC DNA]</scope>
    <source>
        <strain evidence="7 8">Bp8966</strain>
    </source>
</reference>